<feature type="compositionally biased region" description="Low complexity" evidence="1">
    <location>
        <begin position="161"/>
        <end position="171"/>
    </location>
</feature>
<keyword evidence="3" id="KW-1185">Reference proteome</keyword>
<accession>G2NZH0</accession>
<dbReference type="KEGG" id="svl:Strvi_3777"/>
<name>G2NZH0_STRV4</name>
<evidence type="ECO:0000313" key="2">
    <source>
        <dbReference type="EMBL" id="AEM83439.1"/>
    </source>
</evidence>
<evidence type="ECO:0000313" key="3">
    <source>
        <dbReference type="Proteomes" id="UP000008703"/>
    </source>
</evidence>
<organism evidence="2 3">
    <name type="scientific">Streptomyces violaceusniger (strain Tu 4113)</name>
    <dbReference type="NCBI Taxonomy" id="653045"/>
    <lineage>
        <taxon>Bacteria</taxon>
        <taxon>Bacillati</taxon>
        <taxon>Actinomycetota</taxon>
        <taxon>Actinomycetes</taxon>
        <taxon>Kitasatosporales</taxon>
        <taxon>Streptomycetaceae</taxon>
        <taxon>Streptomyces</taxon>
        <taxon>Streptomyces violaceusniger group</taxon>
    </lineage>
</organism>
<evidence type="ECO:0000256" key="1">
    <source>
        <dbReference type="SAM" id="MobiDB-lite"/>
    </source>
</evidence>
<reference evidence="2" key="1">
    <citation type="submission" date="2011-08" db="EMBL/GenBank/DDBJ databases">
        <title>Complete sequence of chromosome of Streptomyces violaceusniger Tu 4113.</title>
        <authorList>
            <consortium name="US DOE Joint Genome Institute"/>
            <person name="Lucas S."/>
            <person name="Han J."/>
            <person name="Lapidus A."/>
            <person name="Cheng J.-F."/>
            <person name="Goodwin L."/>
            <person name="Pitluck S."/>
            <person name="Peters L."/>
            <person name="Ivanova N."/>
            <person name="Daligault H."/>
            <person name="Detter J.C."/>
            <person name="Han C."/>
            <person name="Tapia R."/>
            <person name="Land M."/>
            <person name="Hauser L."/>
            <person name="Kyrpides N."/>
            <person name="Ivanova N."/>
            <person name="Pagani I."/>
            <person name="Hagen A."/>
            <person name="Katz L."/>
            <person name="Fiedler H.-P."/>
            <person name="Keasling J."/>
            <person name="Fortman J."/>
            <person name="Woyke T."/>
        </authorList>
    </citation>
    <scope>NUCLEOTIDE SEQUENCE [LARGE SCALE GENOMIC DNA]</scope>
    <source>
        <strain evidence="2">Tu 4113</strain>
    </source>
</reference>
<protein>
    <submittedName>
        <fullName evidence="2">Uncharacterized protein</fullName>
    </submittedName>
</protein>
<proteinExistence type="predicted"/>
<dbReference type="HOGENOM" id="CLU_796756_0_0_11"/>
<gene>
    <name evidence="2" type="ORF">Strvi_3777</name>
</gene>
<dbReference type="Proteomes" id="UP000008703">
    <property type="component" value="Chromosome"/>
</dbReference>
<feature type="compositionally biased region" description="Basic residues" evidence="1">
    <location>
        <begin position="300"/>
        <end position="321"/>
    </location>
</feature>
<dbReference type="EMBL" id="CP002994">
    <property type="protein sequence ID" value="AEM83439.1"/>
    <property type="molecule type" value="Genomic_DNA"/>
</dbReference>
<feature type="compositionally biased region" description="Low complexity" evidence="1">
    <location>
        <begin position="336"/>
        <end position="348"/>
    </location>
</feature>
<feature type="compositionally biased region" description="Basic residues" evidence="1">
    <location>
        <begin position="88"/>
        <end position="98"/>
    </location>
</feature>
<feature type="compositionally biased region" description="Low complexity" evidence="1">
    <location>
        <begin position="245"/>
        <end position="268"/>
    </location>
</feature>
<feature type="compositionally biased region" description="Low complexity" evidence="1">
    <location>
        <begin position="65"/>
        <end position="76"/>
    </location>
</feature>
<sequence length="348" mass="36914">MRHGTRAHGRPFGATRRQARRHTGTVGYDHPRDVAHGTGHVSSPRPPYGPTTHGASPPTRRGHLALRATRAGATTFGRRDDTSARRGTAARHPRRAAHRAGWGSSPRPLRGPVAAAVGADPQPRAARSRWHATAPLAACPARTVRRRARDTTRAHVARCRGPSTPDTIGTTPPGPTPRHHQPAGGPGPGSPAPRGRSGTPRPPSPRAPHGPCDAAYGTPLGHTSHAAGAPAPRTPSRPHHRGRRPGTTSQRVVLVPAAPRRAVAVARRGPPRRVPRTDRATPRTGHHSGTRRTLPGPQHPGHHRGHTTRAGRRPGSVRRRVVVIPATPGRDHDPCGSQGSWGRSRSGE</sequence>
<feature type="region of interest" description="Disordered" evidence="1">
    <location>
        <begin position="1"/>
        <end position="348"/>
    </location>
</feature>
<dbReference type="AlphaFoldDB" id="G2NZH0"/>